<dbReference type="AlphaFoldDB" id="A0A0F9IHC8"/>
<comment type="caution">
    <text evidence="1">The sequence shown here is derived from an EMBL/GenBank/DDBJ whole genome shotgun (WGS) entry which is preliminary data.</text>
</comment>
<reference evidence="1" key="1">
    <citation type="journal article" date="2015" name="Nature">
        <title>Complex archaea that bridge the gap between prokaryotes and eukaryotes.</title>
        <authorList>
            <person name="Spang A."/>
            <person name="Saw J.H."/>
            <person name="Jorgensen S.L."/>
            <person name="Zaremba-Niedzwiedzka K."/>
            <person name="Martijn J."/>
            <person name="Lind A.E."/>
            <person name="van Eijk R."/>
            <person name="Schleper C."/>
            <person name="Guy L."/>
            <person name="Ettema T.J."/>
        </authorList>
    </citation>
    <scope>NUCLEOTIDE SEQUENCE</scope>
</reference>
<dbReference type="EMBL" id="LAZR01012408">
    <property type="protein sequence ID" value="KKM26986.1"/>
    <property type="molecule type" value="Genomic_DNA"/>
</dbReference>
<name>A0A0F9IHC8_9ZZZZ</name>
<gene>
    <name evidence="1" type="ORF">LCGC14_1579320</name>
</gene>
<organism evidence="1">
    <name type="scientific">marine sediment metagenome</name>
    <dbReference type="NCBI Taxonomy" id="412755"/>
    <lineage>
        <taxon>unclassified sequences</taxon>
        <taxon>metagenomes</taxon>
        <taxon>ecological metagenomes</taxon>
    </lineage>
</organism>
<protein>
    <submittedName>
        <fullName evidence="1">Uncharacterized protein</fullName>
    </submittedName>
</protein>
<feature type="non-terminal residue" evidence="1">
    <location>
        <position position="38"/>
    </location>
</feature>
<sequence length="38" mass="4732">MATKVLDFERLLFDDPYFYEHIILIEDRDRNIIPFKMN</sequence>
<proteinExistence type="predicted"/>
<evidence type="ECO:0000313" key="1">
    <source>
        <dbReference type="EMBL" id="KKM26986.1"/>
    </source>
</evidence>
<accession>A0A0F9IHC8</accession>